<feature type="transmembrane region" description="Helical" evidence="9">
    <location>
        <begin position="267"/>
        <end position="288"/>
    </location>
</feature>
<keyword evidence="6" id="KW-0813">Transport</keyword>
<dbReference type="PANTHER" id="PTHR30625">
    <property type="entry name" value="PROTEIN TOLQ"/>
    <property type="match status" value="1"/>
</dbReference>
<dbReference type="RefSeq" id="WP_200391407.1">
    <property type="nucleotide sequence ID" value="NZ_JAENIO010000016.1"/>
</dbReference>
<sequence>MTKFSFSLFVFTVSAGAALGQVSSGDALVKARQNLESAQQGYLRIEQAIAAEESPLVIEAQTLEAEHRQKEKELRELTAQELQIAGKEKRLDDELASRRGEFDYTRNVLDGYTKGFLNRVHPAEVQLYQDAIEAARQEASHEKDLAAEMVARLEALQVGAQRLQEAAGGRRFVGRGLVGSDFVNGDFAVVGPVGYFAAKGKDLAGLTGLGSNGFPQISLFEGEEAVQMRTLVESGSGDLPIDATNGKALKAKNETPSLGDRAKDGGVVGYAILALGGVALLIALFKLIEIINFTIPSRAKVNEIVDALLAREVESAKAQAEAIRGLSGKMVEAGVENFYGKRRILEDALLEKLSAVQPRLERFLPFLALVAAAAPMMGLLGTVLGIMQTFDAMAIHGTGNAQNFSKGIGAALVTTAEGLVVAIPIIIIHGMLKSYARSRFDTAQGVALAILNGTTELEEKEPRDPENGPGGEEDFEEKEMAA</sequence>
<keyword evidence="3 9" id="KW-0812">Transmembrane</keyword>
<gene>
    <name evidence="11" type="ORF">JIN78_07860</name>
</gene>
<feature type="domain" description="MotA/TolQ/ExbB proton channel" evidence="10">
    <location>
        <begin position="328"/>
        <end position="438"/>
    </location>
</feature>
<proteinExistence type="inferred from homology"/>
<reference evidence="11" key="1">
    <citation type="submission" date="2021-01" db="EMBL/GenBank/DDBJ databases">
        <title>Modified the classification status of verrucomicrobia.</title>
        <authorList>
            <person name="Feng X."/>
        </authorList>
    </citation>
    <scope>NUCLEOTIDE SEQUENCE</scope>
    <source>
        <strain evidence="11">KCTC 12986</strain>
    </source>
</reference>
<keyword evidence="6" id="KW-0653">Protein transport</keyword>
<keyword evidence="12" id="KW-1185">Reference proteome</keyword>
<dbReference type="InterPro" id="IPR002898">
    <property type="entry name" value="MotA_ExbB_proton_chnl"/>
</dbReference>
<dbReference type="Proteomes" id="UP000604083">
    <property type="component" value="Unassembled WGS sequence"/>
</dbReference>
<evidence type="ECO:0000256" key="9">
    <source>
        <dbReference type="SAM" id="Phobius"/>
    </source>
</evidence>
<protein>
    <submittedName>
        <fullName evidence="11">MotA/TolQ/ExbB proton channel family protein</fullName>
    </submittedName>
</protein>
<feature type="coiled-coil region" evidence="7">
    <location>
        <begin position="28"/>
        <end position="90"/>
    </location>
</feature>
<dbReference type="AlphaFoldDB" id="A0A934VMD2"/>
<keyword evidence="7" id="KW-0175">Coiled coil</keyword>
<organism evidence="11 12">
    <name type="scientific">Roseibacillus ishigakijimensis</name>
    <dbReference type="NCBI Taxonomy" id="454146"/>
    <lineage>
        <taxon>Bacteria</taxon>
        <taxon>Pseudomonadati</taxon>
        <taxon>Verrucomicrobiota</taxon>
        <taxon>Verrucomicrobiia</taxon>
        <taxon>Verrucomicrobiales</taxon>
        <taxon>Verrucomicrobiaceae</taxon>
        <taxon>Roseibacillus</taxon>
    </lineage>
</organism>
<dbReference type="EMBL" id="JAENIO010000016">
    <property type="protein sequence ID" value="MBK1833971.1"/>
    <property type="molecule type" value="Genomic_DNA"/>
</dbReference>
<evidence type="ECO:0000256" key="8">
    <source>
        <dbReference type="SAM" id="MobiDB-lite"/>
    </source>
</evidence>
<evidence type="ECO:0000256" key="3">
    <source>
        <dbReference type="ARBA" id="ARBA00022692"/>
    </source>
</evidence>
<evidence type="ECO:0000259" key="10">
    <source>
        <dbReference type="Pfam" id="PF01618"/>
    </source>
</evidence>
<dbReference type="InterPro" id="IPR050790">
    <property type="entry name" value="ExbB/TolQ_transport"/>
</dbReference>
<feature type="region of interest" description="Disordered" evidence="8">
    <location>
        <begin position="455"/>
        <end position="482"/>
    </location>
</feature>
<dbReference type="GO" id="GO:0017038">
    <property type="term" value="P:protein import"/>
    <property type="evidence" value="ECO:0007669"/>
    <property type="project" value="TreeGrafter"/>
</dbReference>
<keyword evidence="5 9" id="KW-0472">Membrane</keyword>
<evidence type="ECO:0000313" key="12">
    <source>
        <dbReference type="Proteomes" id="UP000604083"/>
    </source>
</evidence>
<evidence type="ECO:0000256" key="6">
    <source>
        <dbReference type="RuleBase" id="RU004057"/>
    </source>
</evidence>
<evidence type="ECO:0000256" key="7">
    <source>
        <dbReference type="SAM" id="Coils"/>
    </source>
</evidence>
<dbReference type="PANTHER" id="PTHR30625:SF11">
    <property type="entry name" value="MOTA_TOLQ_EXBB PROTON CHANNEL DOMAIN-CONTAINING PROTEIN"/>
    <property type="match status" value="1"/>
</dbReference>
<accession>A0A934VMD2</accession>
<keyword evidence="2" id="KW-1003">Cell membrane</keyword>
<feature type="transmembrane region" description="Helical" evidence="9">
    <location>
        <begin position="363"/>
        <end position="387"/>
    </location>
</feature>
<evidence type="ECO:0000256" key="5">
    <source>
        <dbReference type="ARBA" id="ARBA00023136"/>
    </source>
</evidence>
<evidence type="ECO:0000256" key="2">
    <source>
        <dbReference type="ARBA" id="ARBA00022475"/>
    </source>
</evidence>
<evidence type="ECO:0000256" key="1">
    <source>
        <dbReference type="ARBA" id="ARBA00004651"/>
    </source>
</evidence>
<feature type="transmembrane region" description="Helical" evidence="9">
    <location>
        <begin position="407"/>
        <end position="432"/>
    </location>
</feature>
<comment type="subcellular location">
    <subcellularLocation>
        <location evidence="1">Cell membrane</location>
        <topology evidence="1">Multi-pass membrane protein</topology>
    </subcellularLocation>
    <subcellularLocation>
        <location evidence="6">Membrane</location>
        <topology evidence="6">Multi-pass membrane protein</topology>
    </subcellularLocation>
</comment>
<feature type="compositionally biased region" description="Acidic residues" evidence="8">
    <location>
        <begin position="471"/>
        <end position="482"/>
    </location>
</feature>
<evidence type="ECO:0000313" key="11">
    <source>
        <dbReference type="EMBL" id="MBK1833971.1"/>
    </source>
</evidence>
<comment type="similarity">
    <text evidence="6">Belongs to the exbB/tolQ family.</text>
</comment>
<name>A0A934VMD2_9BACT</name>
<comment type="caution">
    <text evidence="11">The sequence shown here is derived from an EMBL/GenBank/DDBJ whole genome shotgun (WGS) entry which is preliminary data.</text>
</comment>
<dbReference type="GO" id="GO:0005886">
    <property type="term" value="C:plasma membrane"/>
    <property type="evidence" value="ECO:0007669"/>
    <property type="project" value="UniProtKB-SubCell"/>
</dbReference>
<dbReference type="Pfam" id="PF01618">
    <property type="entry name" value="MotA_ExbB"/>
    <property type="match status" value="1"/>
</dbReference>
<evidence type="ECO:0000256" key="4">
    <source>
        <dbReference type="ARBA" id="ARBA00022989"/>
    </source>
</evidence>
<keyword evidence="4 9" id="KW-1133">Transmembrane helix</keyword>